<dbReference type="STRING" id="1365824.V5F3S6"/>
<dbReference type="AlphaFoldDB" id="V5F3S6"/>
<dbReference type="GO" id="GO:0008270">
    <property type="term" value="F:zinc ion binding"/>
    <property type="evidence" value="ECO:0007669"/>
    <property type="project" value="InterPro"/>
</dbReference>
<dbReference type="GO" id="GO:0005634">
    <property type="term" value="C:nucleus"/>
    <property type="evidence" value="ECO:0007669"/>
    <property type="project" value="UniProtKB-SubCell"/>
</dbReference>
<keyword evidence="2" id="KW-0539">Nucleus</keyword>
<evidence type="ECO:0000313" key="6">
    <source>
        <dbReference type="Proteomes" id="UP000019377"/>
    </source>
</evidence>
<comment type="subcellular location">
    <subcellularLocation>
        <location evidence="1">Nucleus</location>
    </subcellularLocation>
</comment>
<name>V5F3S6_KALBG</name>
<feature type="domain" description="Xylanolytic transcriptional activator regulatory" evidence="4">
    <location>
        <begin position="33"/>
        <end position="236"/>
    </location>
</feature>
<evidence type="ECO:0000313" key="5">
    <source>
        <dbReference type="EMBL" id="EST10224.1"/>
    </source>
</evidence>
<dbReference type="GO" id="GO:0006351">
    <property type="term" value="P:DNA-templated transcription"/>
    <property type="evidence" value="ECO:0007669"/>
    <property type="project" value="InterPro"/>
</dbReference>
<evidence type="ECO:0000259" key="4">
    <source>
        <dbReference type="Pfam" id="PF04082"/>
    </source>
</evidence>
<dbReference type="CDD" id="cd12148">
    <property type="entry name" value="fungal_TF_MHR"/>
    <property type="match status" value="1"/>
</dbReference>
<dbReference type="GeneID" id="27418841"/>
<accession>V5F3S6</accession>
<dbReference type="Proteomes" id="UP000019377">
    <property type="component" value="Unassembled WGS sequence"/>
</dbReference>
<feature type="region of interest" description="Disordered" evidence="3">
    <location>
        <begin position="438"/>
        <end position="468"/>
    </location>
</feature>
<dbReference type="GO" id="GO:0003677">
    <property type="term" value="F:DNA binding"/>
    <property type="evidence" value="ECO:0007669"/>
    <property type="project" value="InterPro"/>
</dbReference>
<dbReference type="HOGENOM" id="CLU_015564_0_0_1"/>
<dbReference type="OrthoDB" id="2269373at2759"/>
<protein>
    <recommendedName>
        <fullName evidence="4">Xylanolytic transcriptional activator regulatory domain-containing protein</fullName>
    </recommendedName>
</protein>
<dbReference type="EMBL" id="KI545851">
    <property type="protein sequence ID" value="EST10224.1"/>
    <property type="molecule type" value="Genomic_DNA"/>
</dbReference>
<proteinExistence type="predicted"/>
<reference evidence="6" key="1">
    <citation type="journal article" date="2013" name="Genome Announc.">
        <title>Draft genome sequence of Pseudozyma brasiliensis sp. nov. strain GHG001, a high producer of endo-1,4-xylanase isolated from an insect pest of sugarcane.</title>
        <authorList>
            <person name="Oliveira J.V.D.C."/>
            <person name="dos Santos R.A.C."/>
            <person name="Borges T.A."/>
            <person name="Riano-Pachon D.M."/>
            <person name="Goldman G.H."/>
        </authorList>
    </citation>
    <scope>NUCLEOTIDE SEQUENCE [LARGE SCALE GENOMIC DNA]</scope>
    <source>
        <strain evidence="6">GHG001</strain>
    </source>
</reference>
<evidence type="ECO:0000256" key="1">
    <source>
        <dbReference type="ARBA" id="ARBA00004123"/>
    </source>
</evidence>
<organism evidence="5 6">
    <name type="scientific">Kalmanozyma brasiliensis (strain GHG001)</name>
    <name type="common">Yeast</name>
    <name type="synonym">Pseudozyma brasiliensis</name>
    <dbReference type="NCBI Taxonomy" id="1365824"/>
    <lineage>
        <taxon>Eukaryota</taxon>
        <taxon>Fungi</taxon>
        <taxon>Dikarya</taxon>
        <taxon>Basidiomycota</taxon>
        <taxon>Ustilaginomycotina</taxon>
        <taxon>Ustilaginomycetes</taxon>
        <taxon>Ustilaginales</taxon>
        <taxon>Ustilaginaceae</taxon>
        <taxon>Kalmanozyma</taxon>
    </lineage>
</organism>
<keyword evidence="6" id="KW-1185">Reference proteome</keyword>
<dbReference type="OMA" id="WDCKLPL"/>
<dbReference type="InterPro" id="IPR007219">
    <property type="entry name" value="XnlR_reg_dom"/>
</dbReference>
<dbReference type="PANTHER" id="PTHR31001:SF85">
    <property type="entry name" value="ZN(II)2CYS6 TRANSCRIPTION FACTOR (EUROFUNG)"/>
    <property type="match status" value="1"/>
</dbReference>
<dbReference type="eggNOG" id="ENOG502QYWX">
    <property type="taxonomic scope" value="Eukaryota"/>
</dbReference>
<dbReference type="PANTHER" id="PTHR31001">
    <property type="entry name" value="UNCHARACTERIZED TRANSCRIPTIONAL REGULATORY PROTEIN"/>
    <property type="match status" value="1"/>
</dbReference>
<evidence type="ECO:0000256" key="2">
    <source>
        <dbReference type="ARBA" id="ARBA00023242"/>
    </source>
</evidence>
<dbReference type="Pfam" id="PF04082">
    <property type="entry name" value="Fungal_trans"/>
    <property type="match status" value="1"/>
</dbReference>
<gene>
    <name evidence="5" type="ORF">PSEUBRA_SCAF1g00650</name>
</gene>
<evidence type="ECO:0000256" key="3">
    <source>
        <dbReference type="SAM" id="MobiDB-lite"/>
    </source>
</evidence>
<sequence length="632" mass="70439">MFKDDGSSYFHFDDHCPGQPLQHPETSLMFRLLHLYEQNIHPLVRVVHMPSVRERLCDITADPAAANAQDHAIFFAMYTVTIGTLTEDESERLFGREERKVIWERHRRNTQTALCRADLMRSSSLGPVQAFMLYLLTLCKDVDPRSYGIFTGSATRMVQRLMVFRQSSRLTLWPAASNVTPVHQEMAVRLWWEVLFCDMRACEKSGISISASLATATTPLPRNASDADLDQIAAASTAPAPNAMLHVPNTECLFILLRAEIAQFQLHPPWSQQHPDHHLANHPFRSTQLCKQLFSRASCQTSTLACRLAAVDAFDTYIATRYFSRPETASSTLVRYAQHHARTWISKIRLFVHLNQRSVENDAEVIRICTVQIELAAKLIETKEFVRYQWYTYQQLPFFSFVILLDLLRRHTRGGLVDQAWKAIEGSAVIWRPDKGNSVVKDRSRATPSTSQSGGTGGEGATPNIYANWTDQNDSRKLQIRGTMLAALLVAAWEKRAQAVASESPTGRVPDEPAIVAAMRSAAIKHHDYATATGAHETATQGNSADQQAAYDLASFAAAQPDTQWQGGAADPTAFMAFLDPSLATSSATVDDMLNLNSLLQSSIDLDWSGWVHQSWGTPADMTSSADFIPSL</sequence>
<dbReference type="InterPro" id="IPR050613">
    <property type="entry name" value="Sec_Metabolite_Reg"/>
</dbReference>